<dbReference type="GO" id="GO:0030313">
    <property type="term" value="C:cell envelope"/>
    <property type="evidence" value="ECO:0007669"/>
    <property type="project" value="UniProtKB-SubCell"/>
</dbReference>
<name>A0A0B8PC47_9VIBR</name>
<reference evidence="3 4" key="2">
    <citation type="submission" date="2015-01" db="EMBL/GenBank/DDBJ databases">
        <authorList>
            <consortium name="NBRP consortium"/>
            <person name="Sawabe T."/>
            <person name="Meirelles P."/>
            <person name="Feng G."/>
            <person name="Sayaka M."/>
            <person name="Hattori M."/>
            <person name="Ohkuma M."/>
        </authorList>
    </citation>
    <scope>NUCLEOTIDE SEQUENCE [LARGE SCALE GENOMIC DNA]</scope>
    <source>
        <strain evidence="3 4">JCM19232</strain>
    </source>
</reference>
<proteinExistence type="predicted"/>
<dbReference type="PANTHER" id="PTHR32347:SF23">
    <property type="entry name" value="BLL5650 PROTEIN"/>
    <property type="match status" value="1"/>
</dbReference>
<dbReference type="InterPro" id="IPR050465">
    <property type="entry name" value="UPF0194_transport"/>
</dbReference>
<dbReference type="Gene3D" id="2.40.30.170">
    <property type="match status" value="1"/>
</dbReference>
<evidence type="ECO:0000313" key="3">
    <source>
        <dbReference type="EMBL" id="GAM62162.1"/>
    </source>
</evidence>
<organism evidence="3 4">
    <name type="scientific">Vibrio ishigakensis</name>
    <dbReference type="NCBI Taxonomy" id="1481914"/>
    <lineage>
        <taxon>Bacteria</taxon>
        <taxon>Pseudomonadati</taxon>
        <taxon>Pseudomonadota</taxon>
        <taxon>Gammaproteobacteria</taxon>
        <taxon>Vibrionales</taxon>
        <taxon>Vibrionaceae</taxon>
        <taxon>Vibrio</taxon>
    </lineage>
</organism>
<sequence>MAVRDRAKLNILNAQEKQVAAQLSLVESQIERGKLISPYDGLIVSGDLSQRLGSAVTKGDVLLEVAPLNSYRIKLQVQESRISDLSLGQTGTLYLSALPETGFEFEVTKITPVTEARDGSSYFIVEGEFRTSDSESQLFDQLQPVWKG</sequence>
<gene>
    <name evidence="3" type="ORF">JCM19232_5126</name>
</gene>
<accession>A0A0B8PC47</accession>
<reference evidence="3 4" key="1">
    <citation type="submission" date="2015-01" db="EMBL/GenBank/DDBJ databases">
        <title>Vibrio sp. C5 JCM 19232 whole genome shotgun sequence.</title>
        <authorList>
            <person name="Sawabe T."/>
            <person name="Meirelles P."/>
            <person name="Feng G."/>
            <person name="Sayaka M."/>
            <person name="Hattori M."/>
            <person name="Ohkuma M."/>
        </authorList>
    </citation>
    <scope>NUCLEOTIDE SEQUENCE [LARGE SCALE GENOMIC DNA]</scope>
    <source>
        <strain evidence="3 4">JCM19232</strain>
    </source>
</reference>
<keyword evidence="2" id="KW-0175">Coiled coil</keyword>
<comment type="caution">
    <text evidence="3">The sequence shown here is derived from an EMBL/GenBank/DDBJ whole genome shotgun (WGS) entry which is preliminary data.</text>
</comment>
<evidence type="ECO:0000313" key="4">
    <source>
        <dbReference type="Proteomes" id="UP000031670"/>
    </source>
</evidence>
<evidence type="ECO:0000256" key="2">
    <source>
        <dbReference type="ARBA" id="ARBA00023054"/>
    </source>
</evidence>
<dbReference type="Proteomes" id="UP000031670">
    <property type="component" value="Unassembled WGS sequence"/>
</dbReference>
<protein>
    <submittedName>
        <fullName evidence="3">GAF domain protein</fullName>
    </submittedName>
</protein>
<dbReference type="PANTHER" id="PTHR32347">
    <property type="entry name" value="EFFLUX SYSTEM COMPONENT YKNX-RELATED"/>
    <property type="match status" value="1"/>
</dbReference>
<dbReference type="EMBL" id="BBSA01000005">
    <property type="protein sequence ID" value="GAM62162.1"/>
    <property type="molecule type" value="Genomic_DNA"/>
</dbReference>
<comment type="subcellular location">
    <subcellularLocation>
        <location evidence="1">Cell envelope</location>
    </subcellularLocation>
</comment>
<evidence type="ECO:0000256" key="1">
    <source>
        <dbReference type="ARBA" id="ARBA00004196"/>
    </source>
</evidence>
<dbReference type="AlphaFoldDB" id="A0A0B8PC47"/>